<protein>
    <submittedName>
        <fullName evidence="1">Uncharacterized protein</fullName>
    </submittedName>
</protein>
<comment type="caution">
    <text evidence="1">The sequence shown here is derived from an EMBL/GenBank/DDBJ whole genome shotgun (WGS) entry which is preliminary data.</text>
</comment>
<evidence type="ECO:0000313" key="1">
    <source>
        <dbReference type="EMBL" id="OPJ73240.1"/>
    </source>
</evidence>
<dbReference type="EMBL" id="LSYS01006902">
    <property type="protein sequence ID" value="OPJ73240.1"/>
    <property type="molecule type" value="Genomic_DNA"/>
</dbReference>
<organism evidence="1 2">
    <name type="scientific">Patagioenas fasciata monilis</name>
    <dbReference type="NCBI Taxonomy" id="372326"/>
    <lineage>
        <taxon>Eukaryota</taxon>
        <taxon>Metazoa</taxon>
        <taxon>Chordata</taxon>
        <taxon>Craniata</taxon>
        <taxon>Vertebrata</taxon>
        <taxon>Euteleostomi</taxon>
        <taxon>Archelosauria</taxon>
        <taxon>Archosauria</taxon>
        <taxon>Dinosauria</taxon>
        <taxon>Saurischia</taxon>
        <taxon>Theropoda</taxon>
        <taxon>Coelurosauria</taxon>
        <taxon>Aves</taxon>
        <taxon>Neognathae</taxon>
        <taxon>Neoaves</taxon>
        <taxon>Columbimorphae</taxon>
        <taxon>Columbiformes</taxon>
        <taxon>Columbidae</taxon>
        <taxon>Patagioenas</taxon>
    </lineage>
</organism>
<reference evidence="1 2" key="1">
    <citation type="submission" date="2016-02" db="EMBL/GenBank/DDBJ databases">
        <title>Band-tailed pigeon sequencing and assembly.</title>
        <authorList>
            <person name="Soares A.E."/>
            <person name="Novak B.J."/>
            <person name="Rice E.S."/>
            <person name="O'Connell B."/>
            <person name="Chang D."/>
            <person name="Weber S."/>
            <person name="Shapiro B."/>
        </authorList>
    </citation>
    <scope>NUCLEOTIDE SEQUENCE [LARGE SCALE GENOMIC DNA]</scope>
    <source>
        <strain evidence="1">BTP2013</strain>
        <tissue evidence="1">Blood</tissue>
    </source>
</reference>
<accession>A0A1V4JM69</accession>
<keyword evidence="2" id="KW-1185">Reference proteome</keyword>
<proteinExistence type="predicted"/>
<gene>
    <name evidence="1" type="ORF">AV530_005633</name>
</gene>
<name>A0A1V4JM69_PATFA</name>
<dbReference type="AlphaFoldDB" id="A0A1V4JM69"/>
<sequence length="111" mass="12856">MKSRFKDYPCHGVWSQADLPSKGLVCPGDLVQAMHGKSVQRSSLWNVPDEYLFVSMYVAISIIPNIERYSFEYPIYTVNWISRGETVPENTKKYLFNKITRSATREQWSGD</sequence>
<evidence type="ECO:0000313" key="2">
    <source>
        <dbReference type="Proteomes" id="UP000190648"/>
    </source>
</evidence>
<dbReference type="Proteomes" id="UP000190648">
    <property type="component" value="Unassembled WGS sequence"/>
</dbReference>